<dbReference type="Pfam" id="PF01535">
    <property type="entry name" value="PPR"/>
    <property type="match status" value="2"/>
</dbReference>
<dbReference type="EMBL" id="JAJAGQ010000020">
    <property type="protein sequence ID" value="KAJ8532893.1"/>
    <property type="molecule type" value="Genomic_DNA"/>
</dbReference>
<dbReference type="Proteomes" id="UP001152561">
    <property type="component" value="Unassembled WGS sequence"/>
</dbReference>
<evidence type="ECO:0000256" key="1">
    <source>
        <dbReference type="ARBA" id="ARBA00022737"/>
    </source>
</evidence>
<dbReference type="PROSITE" id="PS51375">
    <property type="entry name" value="PPR"/>
    <property type="match status" value="1"/>
</dbReference>
<keyword evidence="4" id="KW-1185">Reference proteome</keyword>
<evidence type="ECO:0008006" key="5">
    <source>
        <dbReference type="Google" id="ProtNLM"/>
    </source>
</evidence>
<dbReference type="NCBIfam" id="TIGR00756">
    <property type="entry name" value="PPR"/>
    <property type="match status" value="1"/>
</dbReference>
<dbReference type="Gene3D" id="1.25.40.10">
    <property type="entry name" value="Tetratricopeptide repeat domain"/>
    <property type="match status" value="1"/>
</dbReference>
<reference evidence="4" key="1">
    <citation type="journal article" date="2023" name="Proc. Natl. Acad. Sci. U.S.A.">
        <title>Genomic and structural basis for evolution of tropane alkaloid biosynthesis.</title>
        <authorList>
            <person name="Wanga Y.-J."/>
            <person name="Taina T."/>
            <person name="Yua J.-Y."/>
            <person name="Lia J."/>
            <person name="Xua B."/>
            <person name="Chenc J."/>
            <person name="D'Auriad J.C."/>
            <person name="Huanga J.-P."/>
            <person name="Huanga S.-X."/>
        </authorList>
    </citation>
    <scope>NUCLEOTIDE SEQUENCE [LARGE SCALE GENOMIC DNA]</scope>
    <source>
        <strain evidence="4">cv. KIB-2019</strain>
    </source>
</reference>
<dbReference type="InterPro" id="IPR002885">
    <property type="entry name" value="PPR_rpt"/>
</dbReference>
<dbReference type="InterPro" id="IPR011990">
    <property type="entry name" value="TPR-like_helical_dom_sf"/>
</dbReference>
<gene>
    <name evidence="3" type="ORF">K7X08_015782</name>
</gene>
<evidence type="ECO:0000256" key="2">
    <source>
        <dbReference type="PROSITE-ProRule" id="PRU00708"/>
    </source>
</evidence>
<dbReference type="InterPro" id="IPR046960">
    <property type="entry name" value="PPR_At4g14850-like_plant"/>
</dbReference>
<comment type="caution">
    <text evidence="3">The sequence shown here is derived from an EMBL/GenBank/DDBJ whole genome shotgun (WGS) entry which is preliminary data.</text>
</comment>
<dbReference type="GO" id="GO:0003723">
    <property type="term" value="F:RNA binding"/>
    <property type="evidence" value="ECO:0007669"/>
    <property type="project" value="InterPro"/>
</dbReference>
<protein>
    <recommendedName>
        <fullName evidence="5">Pentatricopeptide repeat-containing protein</fullName>
    </recommendedName>
</protein>
<name>A0A9Q1LDL3_9SOLA</name>
<dbReference type="AlphaFoldDB" id="A0A9Q1LDL3"/>
<evidence type="ECO:0000313" key="4">
    <source>
        <dbReference type="Proteomes" id="UP001152561"/>
    </source>
</evidence>
<dbReference type="OrthoDB" id="185373at2759"/>
<proteinExistence type="predicted"/>
<dbReference type="PANTHER" id="PTHR47926:SF438">
    <property type="entry name" value="PENTATRICOPEPTIDE REPEAT-CONTAINING PROTEIN"/>
    <property type="match status" value="1"/>
</dbReference>
<sequence>MKSKDLVSWNSMTCGYGQQGHAIQAIELFEEMKKQKPELDHYSCIIDLLGRARLLEEAREFITNMTIQPNGVIWGSLLISCGLQGNFRLGIEAAENRLVLEPGSKSTHLQLPAEDVGIRGFKCQLTVQSFASSHLCLTGLICNPRLHVQYRILGN</sequence>
<feature type="repeat" description="PPR" evidence="2">
    <location>
        <begin position="5"/>
        <end position="39"/>
    </location>
</feature>
<organism evidence="3 4">
    <name type="scientific">Anisodus acutangulus</name>
    <dbReference type="NCBI Taxonomy" id="402998"/>
    <lineage>
        <taxon>Eukaryota</taxon>
        <taxon>Viridiplantae</taxon>
        <taxon>Streptophyta</taxon>
        <taxon>Embryophyta</taxon>
        <taxon>Tracheophyta</taxon>
        <taxon>Spermatophyta</taxon>
        <taxon>Magnoliopsida</taxon>
        <taxon>eudicotyledons</taxon>
        <taxon>Gunneridae</taxon>
        <taxon>Pentapetalae</taxon>
        <taxon>asterids</taxon>
        <taxon>lamiids</taxon>
        <taxon>Solanales</taxon>
        <taxon>Solanaceae</taxon>
        <taxon>Solanoideae</taxon>
        <taxon>Hyoscyameae</taxon>
        <taxon>Anisodus</taxon>
    </lineage>
</organism>
<accession>A0A9Q1LDL3</accession>
<dbReference type="GO" id="GO:0009451">
    <property type="term" value="P:RNA modification"/>
    <property type="evidence" value="ECO:0007669"/>
    <property type="project" value="InterPro"/>
</dbReference>
<dbReference type="PANTHER" id="PTHR47926">
    <property type="entry name" value="PENTATRICOPEPTIDE REPEAT-CONTAINING PROTEIN"/>
    <property type="match status" value="1"/>
</dbReference>
<evidence type="ECO:0000313" key="3">
    <source>
        <dbReference type="EMBL" id="KAJ8532893.1"/>
    </source>
</evidence>
<keyword evidence="1" id="KW-0677">Repeat</keyword>